<accession>A0A645FC78</accession>
<dbReference type="AlphaFoldDB" id="A0A645FC78"/>
<gene>
    <name evidence="1" type="ORF">SDC9_158247</name>
</gene>
<name>A0A645FC78_9ZZZZ</name>
<comment type="caution">
    <text evidence="1">The sequence shown here is derived from an EMBL/GenBank/DDBJ whole genome shotgun (WGS) entry which is preliminary data.</text>
</comment>
<protein>
    <submittedName>
        <fullName evidence="1">Uncharacterized protein</fullName>
    </submittedName>
</protein>
<organism evidence="1">
    <name type="scientific">bioreactor metagenome</name>
    <dbReference type="NCBI Taxonomy" id="1076179"/>
    <lineage>
        <taxon>unclassified sequences</taxon>
        <taxon>metagenomes</taxon>
        <taxon>ecological metagenomes</taxon>
    </lineage>
</organism>
<sequence>MKISVQTHIPTNQATKIGEMAAVAAGADGITSPAAGNSTMFVTPVMTTGADTTLVAVCAKSSCLTSLSPV</sequence>
<dbReference type="EMBL" id="VSSQ01057136">
    <property type="protein sequence ID" value="MPN10949.1"/>
    <property type="molecule type" value="Genomic_DNA"/>
</dbReference>
<proteinExistence type="predicted"/>
<evidence type="ECO:0000313" key="1">
    <source>
        <dbReference type="EMBL" id="MPN10949.1"/>
    </source>
</evidence>
<reference evidence="1" key="1">
    <citation type="submission" date="2019-08" db="EMBL/GenBank/DDBJ databases">
        <authorList>
            <person name="Kucharzyk K."/>
            <person name="Murdoch R.W."/>
            <person name="Higgins S."/>
            <person name="Loffler F."/>
        </authorList>
    </citation>
    <scope>NUCLEOTIDE SEQUENCE</scope>
</reference>